<feature type="compositionally biased region" description="Basic residues" evidence="1">
    <location>
        <begin position="119"/>
        <end position="132"/>
    </location>
</feature>
<sequence length="781" mass="85514">MSSRQLKKLRAQEEQRRLAEKRAAQTEANDAQASSAEEEGELDEEDDGDNVAAVAGSRPRAKNVFAAFAAIGDEGDNSEQEEVDDEDEDNQEDGGEHANAHGGGAVDAAPHATRPKPPSAKKKKTKKKKKKGKATETPQPASATRTPAGTTTAAGDKTGDAAGLDEIDRALAELQLPRAAASTAPRSASTITSAYERLFHVNFHHLRVLNELRDIFGRDTIHAAAQAGADGRGERAAGNPGVLMVDLETFLQADPPPPPGMVRVGGGAGGRPSTGKEIADVVARRNPFIQWKDTWPRATSGGLSMRQVAPGNVGGVIEYAFVHSPAYVELENTFYTVVMMHDVHPMIQFLKQHPYHIASLIQVSRVAKQQDQNAALAADLCERALFSFGRATLSAFRQKLAEGRARLSFRRPENRQFLLAGYYYIASLIPRGTYRTALAWTKLFLSVMPDDEYALLLYAHVLAVRAFEAQWLIDFFAAGGGGGDEDDDESDSNNANVFPALRRNPMRAYIRQSLVPARLQTKDAAGARAALARGFRRLPWLYGALFQALNLDVPRAVWGIQPRDEAEALYTQLYVHLAKDIWNTGQATSLLQAVAAAAAPDQKPDPARLPRAEPVPLSVARFVYLDGTPALMALVPRDMLHAVPNYDFDPLPPPREANEFSNVSQERPWLMAQDSQHHRHHHDDDNNNMFQVVMPDALLQRPPGEENPFDLEEDDDFDDDFENFAGGGSGGSDDEDEEVVIFPEPAVQRPGEPVSPQERPRRGNSGMPGAWVEDVDDEEYL</sequence>
<feature type="region of interest" description="Disordered" evidence="1">
    <location>
        <begin position="1"/>
        <end position="160"/>
    </location>
</feature>
<dbReference type="PANTHER" id="PTHR22684:SF0">
    <property type="entry name" value="RIBOSOME QUALITY CONTROL COMPLEX SUBUNIT TCF25"/>
    <property type="match status" value="1"/>
</dbReference>
<reference evidence="2 3" key="1">
    <citation type="journal article" date="2016" name="Genome Biol. Evol.">
        <title>Divergent and convergent evolution of fungal pathogenicity.</title>
        <authorList>
            <person name="Shang Y."/>
            <person name="Xiao G."/>
            <person name="Zheng P."/>
            <person name="Cen K."/>
            <person name="Zhan S."/>
            <person name="Wang C."/>
        </authorList>
    </citation>
    <scope>NUCLEOTIDE SEQUENCE [LARGE SCALE GENOMIC DNA]</scope>
    <source>
        <strain evidence="2 3">RCEF 264</strain>
    </source>
</reference>
<evidence type="ECO:0000313" key="3">
    <source>
        <dbReference type="Proteomes" id="UP000076874"/>
    </source>
</evidence>
<dbReference type="EMBL" id="AZHD01000014">
    <property type="protein sequence ID" value="OAA57529.1"/>
    <property type="molecule type" value="Genomic_DNA"/>
</dbReference>
<dbReference type="AlphaFoldDB" id="A0A167QD38"/>
<evidence type="ECO:0000256" key="1">
    <source>
        <dbReference type="SAM" id="MobiDB-lite"/>
    </source>
</evidence>
<feature type="compositionally biased region" description="Polar residues" evidence="1">
    <location>
        <begin position="26"/>
        <end position="35"/>
    </location>
</feature>
<dbReference type="Proteomes" id="UP000076874">
    <property type="component" value="Unassembled WGS sequence"/>
</dbReference>
<protein>
    <submittedName>
        <fullName evidence="2">Nulp1-pending protein</fullName>
    </submittedName>
</protein>
<feature type="compositionally biased region" description="Acidic residues" evidence="1">
    <location>
        <begin position="36"/>
        <end position="49"/>
    </location>
</feature>
<dbReference type="GO" id="GO:1990116">
    <property type="term" value="P:ribosome-associated ubiquitin-dependent protein catabolic process"/>
    <property type="evidence" value="ECO:0007669"/>
    <property type="project" value="TreeGrafter"/>
</dbReference>
<comment type="caution">
    <text evidence="2">The sequence shown here is derived from an EMBL/GenBank/DDBJ whole genome shotgun (WGS) entry which is preliminary data.</text>
</comment>
<accession>A0A167QD38</accession>
<dbReference type="OrthoDB" id="205993at2759"/>
<gene>
    <name evidence="2" type="ORF">SPI_07188</name>
</gene>
<feature type="compositionally biased region" description="Acidic residues" evidence="1">
    <location>
        <begin position="73"/>
        <end position="93"/>
    </location>
</feature>
<dbReference type="GO" id="GO:1990112">
    <property type="term" value="C:RQC complex"/>
    <property type="evidence" value="ECO:0007669"/>
    <property type="project" value="TreeGrafter"/>
</dbReference>
<evidence type="ECO:0000313" key="2">
    <source>
        <dbReference type="EMBL" id="OAA57529.1"/>
    </source>
</evidence>
<proteinExistence type="predicted"/>
<dbReference type="InterPro" id="IPR006994">
    <property type="entry name" value="TCF25/Rqc1"/>
</dbReference>
<name>A0A167QD38_9HYPO</name>
<dbReference type="PANTHER" id="PTHR22684">
    <property type="entry name" value="NULP1-RELATED"/>
    <property type="match status" value="1"/>
</dbReference>
<keyword evidence="3" id="KW-1185">Reference proteome</keyword>
<dbReference type="Pfam" id="PF04910">
    <property type="entry name" value="Tcf25"/>
    <property type="match status" value="1"/>
</dbReference>
<feature type="compositionally biased region" description="Basic and acidic residues" evidence="1">
    <location>
        <begin position="10"/>
        <end position="24"/>
    </location>
</feature>
<dbReference type="GO" id="GO:0072344">
    <property type="term" value="P:rescue of stalled ribosome"/>
    <property type="evidence" value="ECO:0007669"/>
    <property type="project" value="TreeGrafter"/>
</dbReference>
<feature type="compositionally biased region" description="Acidic residues" evidence="1">
    <location>
        <begin position="707"/>
        <end position="722"/>
    </location>
</feature>
<dbReference type="STRING" id="1081102.A0A167QD38"/>
<feature type="region of interest" description="Disordered" evidence="1">
    <location>
        <begin position="699"/>
        <end position="781"/>
    </location>
</feature>
<feature type="compositionally biased region" description="Low complexity" evidence="1">
    <location>
        <begin position="143"/>
        <end position="160"/>
    </location>
</feature>
<organism evidence="2 3">
    <name type="scientific">Niveomyces insectorum RCEF 264</name>
    <dbReference type="NCBI Taxonomy" id="1081102"/>
    <lineage>
        <taxon>Eukaryota</taxon>
        <taxon>Fungi</taxon>
        <taxon>Dikarya</taxon>
        <taxon>Ascomycota</taxon>
        <taxon>Pezizomycotina</taxon>
        <taxon>Sordariomycetes</taxon>
        <taxon>Hypocreomycetidae</taxon>
        <taxon>Hypocreales</taxon>
        <taxon>Cordycipitaceae</taxon>
        <taxon>Niveomyces</taxon>
    </lineage>
</organism>